<keyword evidence="3 6" id="KW-0812">Transmembrane</keyword>
<dbReference type="CDD" id="cd16015">
    <property type="entry name" value="LTA_synthase"/>
    <property type="match status" value="1"/>
</dbReference>
<dbReference type="PANTHER" id="PTHR47371">
    <property type="entry name" value="LIPOTEICHOIC ACID SYNTHASE"/>
    <property type="match status" value="1"/>
</dbReference>
<evidence type="ECO:0000256" key="5">
    <source>
        <dbReference type="ARBA" id="ARBA00023136"/>
    </source>
</evidence>
<dbReference type="EMBL" id="VUOC01000004">
    <property type="protein sequence ID" value="KAA2240205.1"/>
    <property type="molecule type" value="Genomic_DNA"/>
</dbReference>
<organism evidence="8 9">
    <name type="scientific">Chitinophaga agrisoli</name>
    <dbReference type="NCBI Taxonomy" id="2607653"/>
    <lineage>
        <taxon>Bacteria</taxon>
        <taxon>Pseudomonadati</taxon>
        <taxon>Bacteroidota</taxon>
        <taxon>Chitinophagia</taxon>
        <taxon>Chitinophagales</taxon>
        <taxon>Chitinophagaceae</taxon>
        <taxon>Chitinophaga</taxon>
    </lineage>
</organism>
<gene>
    <name evidence="8" type="ORF">F0L74_28995</name>
</gene>
<dbReference type="Gene3D" id="3.40.720.10">
    <property type="entry name" value="Alkaline Phosphatase, subunit A"/>
    <property type="match status" value="1"/>
</dbReference>
<evidence type="ECO:0000256" key="6">
    <source>
        <dbReference type="SAM" id="Phobius"/>
    </source>
</evidence>
<evidence type="ECO:0000259" key="7">
    <source>
        <dbReference type="Pfam" id="PF00884"/>
    </source>
</evidence>
<name>A0A5B2VMJ3_9BACT</name>
<dbReference type="GO" id="GO:0005886">
    <property type="term" value="C:plasma membrane"/>
    <property type="evidence" value="ECO:0007669"/>
    <property type="project" value="UniProtKB-SubCell"/>
</dbReference>
<keyword evidence="2" id="KW-1003">Cell membrane</keyword>
<evidence type="ECO:0000313" key="8">
    <source>
        <dbReference type="EMBL" id="KAA2240205.1"/>
    </source>
</evidence>
<feature type="transmembrane region" description="Helical" evidence="6">
    <location>
        <begin position="89"/>
        <end position="108"/>
    </location>
</feature>
<keyword evidence="9" id="KW-1185">Reference proteome</keyword>
<dbReference type="InterPro" id="IPR017850">
    <property type="entry name" value="Alkaline_phosphatase_core_sf"/>
</dbReference>
<dbReference type="SUPFAM" id="SSF53649">
    <property type="entry name" value="Alkaline phosphatase-like"/>
    <property type="match status" value="1"/>
</dbReference>
<accession>A0A5B2VMJ3</accession>
<feature type="transmembrane region" description="Helical" evidence="6">
    <location>
        <begin position="138"/>
        <end position="159"/>
    </location>
</feature>
<dbReference type="Pfam" id="PF00884">
    <property type="entry name" value="Sulfatase"/>
    <property type="match status" value="1"/>
</dbReference>
<evidence type="ECO:0000256" key="2">
    <source>
        <dbReference type="ARBA" id="ARBA00022475"/>
    </source>
</evidence>
<comment type="subcellular location">
    <subcellularLocation>
        <location evidence="1">Cell membrane</location>
        <topology evidence="1">Multi-pass membrane protein</topology>
    </subcellularLocation>
</comment>
<dbReference type="InterPro" id="IPR050448">
    <property type="entry name" value="OpgB/LTA_synthase_biosynth"/>
</dbReference>
<comment type="caution">
    <text evidence="8">The sequence shown here is derived from an EMBL/GenBank/DDBJ whole genome shotgun (WGS) entry which is preliminary data.</text>
</comment>
<keyword evidence="5 6" id="KW-0472">Membrane</keyword>
<feature type="transmembrane region" description="Helical" evidence="6">
    <location>
        <begin position="171"/>
        <end position="187"/>
    </location>
</feature>
<reference evidence="8 9" key="2">
    <citation type="submission" date="2019-09" db="EMBL/GenBank/DDBJ databases">
        <authorList>
            <person name="Jin C."/>
        </authorList>
    </citation>
    <scope>NUCLEOTIDE SEQUENCE [LARGE SCALE GENOMIC DNA]</scope>
    <source>
        <strain evidence="8 9">BN140078</strain>
    </source>
</reference>
<feature type="domain" description="Sulfatase N-terminal" evidence="7">
    <location>
        <begin position="274"/>
        <end position="564"/>
    </location>
</feature>
<evidence type="ECO:0000256" key="4">
    <source>
        <dbReference type="ARBA" id="ARBA00022989"/>
    </source>
</evidence>
<sequence>MKIAPLHQWIPAFNRFLLCSCLWLGLIVLLRAADLLGLWLGGKLPSLPIAVAGHALATDVLTLFCILRWIVIPYLLLYMFISRKIADTIFFLLMGLYAITSLLLIMYFRQTAIPLGADVFGYTWDDIRLTVGAAAGTVQPALVITIVLIFALITGLLILMARRRIRGNRKGFWFVLVCLLFLIIPISESLTANHFRSEFSGNVALNKTGYFLVKAEEHFFPGKRQQDLAALDDAKDNESGKYHYIGGEQYPFLRQANTDNVLGPFLRTDTLQRPNIVIILIEGLGRAFSGPDAYLGSFTPFIDSLATHSLYWQNLLSGGGRTFAVLPTILGSLPFARNGFCELGDKMPPALTLPVIAQSNGYHTRFLYAGNAGFDNMSLFIKKQGADTVIDQGSFGEGYEMLPASGGFSWGHSDKALFQKYLDATPANNSQPRLDVLLTISTHSPFRVPDQACYDAQATARIQSLGLKETELQAHLQYKDVYASILYMDNALRYFFNEYAKRPDYAHTIFLITGDHRLPEIPMRSRIDRYHTLLLLHSPLLQRNASFNAISSHFDITPSLLAYLQGYPQFTAPQQVTWIGNGLDTARAFRNIHHYPLMQTKTDLADYVAGGWMLNHGSLFKILPNMDLEPATDEETNKTLTAGFNRFQQRNDRLLQTNRLIPDSLYKAWKR</sequence>
<dbReference type="Proteomes" id="UP000324611">
    <property type="component" value="Unassembled WGS sequence"/>
</dbReference>
<dbReference type="InterPro" id="IPR000917">
    <property type="entry name" value="Sulfatase_N"/>
</dbReference>
<dbReference type="PANTHER" id="PTHR47371:SF3">
    <property type="entry name" value="PHOSPHOGLYCEROL TRANSFERASE I"/>
    <property type="match status" value="1"/>
</dbReference>
<feature type="transmembrane region" description="Helical" evidence="6">
    <location>
        <begin position="56"/>
        <end position="77"/>
    </location>
</feature>
<dbReference type="AlphaFoldDB" id="A0A5B2VMJ3"/>
<dbReference type="RefSeq" id="WP_149841383.1">
    <property type="nucleotide sequence ID" value="NZ_VUOC01000004.1"/>
</dbReference>
<protein>
    <submittedName>
        <fullName evidence="8">LTA synthase family protein</fullName>
    </submittedName>
</protein>
<keyword evidence="4 6" id="KW-1133">Transmembrane helix</keyword>
<evidence type="ECO:0000313" key="9">
    <source>
        <dbReference type="Proteomes" id="UP000324611"/>
    </source>
</evidence>
<evidence type="ECO:0000256" key="1">
    <source>
        <dbReference type="ARBA" id="ARBA00004651"/>
    </source>
</evidence>
<reference evidence="8 9" key="1">
    <citation type="submission" date="2019-09" db="EMBL/GenBank/DDBJ databases">
        <title>Chitinophaga ginsengihumi sp. nov., isolated from soil of ginseng rhizosphere.</title>
        <authorList>
            <person name="Lee J."/>
        </authorList>
    </citation>
    <scope>NUCLEOTIDE SEQUENCE [LARGE SCALE GENOMIC DNA]</scope>
    <source>
        <strain evidence="8 9">BN140078</strain>
    </source>
</reference>
<evidence type="ECO:0000256" key="3">
    <source>
        <dbReference type="ARBA" id="ARBA00022692"/>
    </source>
</evidence>
<proteinExistence type="predicted"/>